<evidence type="ECO:0000313" key="3">
    <source>
        <dbReference type="Proteomes" id="UP000198582"/>
    </source>
</evidence>
<dbReference type="Gene3D" id="3.50.50.60">
    <property type="entry name" value="FAD/NAD(P)-binding domain"/>
    <property type="match status" value="1"/>
</dbReference>
<dbReference type="PANTHER" id="PTHR13847">
    <property type="entry name" value="SARCOSINE DEHYDROGENASE-RELATED"/>
    <property type="match status" value="1"/>
</dbReference>
<dbReference type="PANTHER" id="PTHR13847:SF281">
    <property type="entry name" value="FAD DEPENDENT OXIDOREDUCTASE DOMAIN-CONTAINING PROTEIN"/>
    <property type="match status" value="1"/>
</dbReference>
<feature type="domain" description="FAD dependent oxidoreductase" evidence="1">
    <location>
        <begin position="36"/>
        <end position="399"/>
    </location>
</feature>
<dbReference type="GO" id="GO:0005737">
    <property type="term" value="C:cytoplasm"/>
    <property type="evidence" value="ECO:0007669"/>
    <property type="project" value="TreeGrafter"/>
</dbReference>
<dbReference type="Proteomes" id="UP000198582">
    <property type="component" value="Unassembled WGS sequence"/>
</dbReference>
<protein>
    <submittedName>
        <fullName evidence="2">Glycine/D-amino acid oxidase</fullName>
    </submittedName>
</protein>
<dbReference type="SUPFAM" id="SSF51905">
    <property type="entry name" value="FAD/NAD(P)-binding domain"/>
    <property type="match status" value="1"/>
</dbReference>
<dbReference type="STRING" id="394193.SAMN04489732_12493"/>
<dbReference type="OrthoDB" id="9805852at2"/>
<dbReference type="InterPro" id="IPR036188">
    <property type="entry name" value="FAD/NAD-bd_sf"/>
</dbReference>
<organism evidence="2 3">
    <name type="scientific">Amycolatopsis saalfeldensis</name>
    <dbReference type="NCBI Taxonomy" id="394193"/>
    <lineage>
        <taxon>Bacteria</taxon>
        <taxon>Bacillati</taxon>
        <taxon>Actinomycetota</taxon>
        <taxon>Actinomycetes</taxon>
        <taxon>Pseudonocardiales</taxon>
        <taxon>Pseudonocardiaceae</taxon>
        <taxon>Amycolatopsis</taxon>
    </lineage>
</organism>
<gene>
    <name evidence="2" type="ORF">SAMN04489732_12493</name>
</gene>
<accession>A0A1H8YM48</accession>
<dbReference type="InterPro" id="IPR006076">
    <property type="entry name" value="FAD-dep_OxRdtase"/>
</dbReference>
<dbReference type="AlphaFoldDB" id="A0A1H8YM48"/>
<evidence type="ECO:0000313" key="2">
    <source>
        <dbReference type="EMBL" id="SEP53122.1"/>
    </source>
</evidence>
<evidence type="ECO:0000259" key="1">
    <source>
        <dbReference type="Pfam" id="PF01266"/>
    </source>
</evidence>
<dbReference type="Gene3D" id="3.30.9.10">
    <property type="entry name" value="D-Amino Acid Oxidase, subunit A, domain 2"/>
    <property type="match status" value="1"/>
</dbReference>
<dbReference type="RefSeq" id="WP_091627494.1">
    <property type="nucleotide sequence ID" value="NZ_FOEF01000024.1"/>
</dbReference>
<sequence length="464" mass="50923">MNTTASLRDVLFEPFWLQDPGRPRPRPALVADTSADLVVVGGGYSGLWSALLAKERDPARDVVLLEGNRIGWAASGRNGGFCSSSLTHGLPNGDRRWPGELALLERLGAENLQGIEDTLARYGIDCDWRRSGEITVATDPHQIAQLHHTAELAARCGKKMEVLDGARVRAEVHSPTYLAGVSDPDGVALVHPAKLAWGLAEACERLGVRIFESSPVTALDHDDRGVTARTGFGTVLARNAVLGTNAFRSPLRRVRPYTIPVYDYALMTEPLSEAQQAAIGWEGRQGLADTGSKFHYYRMTADHRILWGGYDAVYHYRGRVRAEHDTRPRTLRSLAANFFRTFPQLEGLRFSHAWGGAIDTCTRFSAFYGTAARGKVAYAAGHTGLGVGATRFAADVMLDLLSGVPTERTRTTMVTTKPMPFPPEPLRWTGVRLTQLALARADRRGGRRNLWLKAMDRVGFGFDS</sequence>
<name>A0A1H8YM48_9PSEU</name>
<proteinExistence type="predicted"/>
<keyword evidence="3" id="KW-1185">Reference proteome</keyword>
<dbReference type="Pfam" id="PF01266">
    <property type="entry name" value="DAO"/>
    <property type="match status" value="1"/>
</dbReference>
<reference evidence="2 3" key="1">
    <citation type="submission" date="2016-10" db="EMBL/GenBank/DDBJ databases">
        <authorList>
            <person name="de Groot N.N."/>
        </authorList>
    </citation>
    <scope>NUCLEOTIDE SEQUENCE [LARGE SCALE GENOMIC DNA]</scope>
    <source>
        <strain evidence="2 3">DSM 44993</strain>
    </source>
</reference>
<dbReference type="EMBL" id="FOEF01000024">
    <property type="protein sequence ID" value="SEP53122.1"/>
    <property type="molecule type" value="Genomic_DNA"/>
</dbReference>